<dbReference type="RefSeq" id="WP_091083071.1">
    <property type="nucleotide sequence ID" value="NZ_FOHX01000006.1"/>
</dbReference>
<keyword evidence="5 10" id="KW-0418">Kinase</keyword>
<dbReference type="PROSITE" id="PS00108">
    <property type="entry name" value="PROTEIN_KINASE_ST"/>
    <property type="match status" value="1"/>
</dbReference>
<evidence type="ECO:0000256" key="7">
    <source>
        <dbReference type="PROSITE-ProRule" id="PRU10141"/>
    </source>
</evidence>
<feature type="region of interest" description="Disordered" evidence="8">
    <location>
        <begin position="274"/>
        <end position="309"/>
    </location>
</feature>
<sequence length="570" mass="58923">MSVSRYEGLLLAGRYRLQAELGHGGMGRVWRGHDELLDRPVAVKEVTLDQRPPAEREALLGRTMSEARLAARLSHPHVATVYDVVVADERPWIVLQLVPAPTLAGVLAERGPLTPAAVAALGLQVLDALEAAHAAGIVHRDVKPANILLDSGESHAVLTDFGLATSMERPVELTEAGFVVGTPAYIAPERARGGPPTPEADLWSLGVTLYTAVEGRSPFEQGNPLATISAVLTAAPAPFELAGPLAPLLMGLLEKDPEQRWTPAEARRHLTRVATADPADSADPADPAVPAASPAPSSTPSRPGFRSWSGAGAWHGVRALAGAMTRPRPATSATAGPQTQSLLLPPPAPAPTRTGVATPVPSDPGFSPSVPETGSVAPAPFGRRTGGTPSALGVGSGAFEVLGRWLASGQVRQVAGVAALIVAVLAVTGWPGDGGTTGGGGPEQRVEAALPATAAQPVTPERPGDTDAPTQRETPRQPADNGQPATPEQPAAKQESSADLRVRSVAVRRTEIGSRRDTGRTTEENTGRRTAGHPPGQAERGRHAAPFVPPGQAKKGLTGFPGKGHAKGRE</sequence>
<keyword evidence="3" id="KW-0808">Transferase</keyword>
<evidence type="ECO:0000256" key="1">
    <source>
        <dbReference type="ARBA" id="ARBA00012513"/>
    </source>
</evidence>
<dbReference type="CDD" id="cd14014">
    <property type="entry name" value="STKc_PknB_like"/>
    <property type="match status" value="1"/>
</dbReference>
<feature type="compositionally biased region" description="Polar residues" evidence="8">
    <location>
        <begin position="331"/>
        <end position="341"/>
    </location>
</feature>
<organism evidence="10 11">
    <name type="scientific">Nonomuraea wenchangensis</name>
    <dbReference type="NCBI Taxonomy" id="568860"/>
    <lineage>
        <taxon>Bacteria</taxon>
        <taxon>Bacillati</taxon>
        <taxon>Actinomycetota</taxon>
        <taxon>Actinomycetes</taxon>
        <taxon>Streptosporangiales</taxon>
        <taxon>Streptosporangiaceae</taxon>
        <taxon>Nonomuraea</taxon>
    </lineage>
</organism>
<feature type="domain" description="Protein kinase" evidence="9">
    <location>
        <begin position="15"/>
        <end position="272"/>
    </location>
</feature>
<dbReference type="PROSITE" id="PS00107">
    <property type="entry name" value="PROTEIN_KINASE_ATP"/>
    <property type="match status" value="1"/>
</dbReference>
<name>A0A1I0JMP2_9ACTN</name>
<keyword evidence="6 7" id="KW-0067">ATP-binding</keyword>
<dbReference type="GO" id="GO:0005524">
    <property type="term" value="F:ATP binding"/>
    <property type="evidence" value="ECO:0007669"/>
    <property type="project" value="UniProtKB-UniRule"/>
</dbReference>
<keyword evidence="11" id="KW-1185">Reference proteome</keyword>
<reference evidence="10 11" key="1">
    <citation type="submission" date="2016-10" db="EMBL/GenBank/DDBJ databases">
        <authorList>
            <person name="de Groot N.N."/>
        </authorList>
    </citation>
    <scope>NUCLEOTIDE SEQUENCE [LARGE SCALE GENOMIC DNA]</scope>
    <source>
        <strain evidence="10 11">CGMCC 4.5598</strain>
    </source>
</reference>
<dbReference type="PANTHER" id="PTHR43289">
    <property type="entry name" value="MITOGEN-ACTIVATED PROTEIN KINASE KINASE KINASE 20-RELATED"/>
    <property type="match status" value="1"/>
</dbReference>
<feature type="compositionally biased region" description="Low complexity" evidence="8">
    <location>
        <begin position="351"/>
        <end position="360"/>
    </location>
</feature>
<feature type="region of interest" description="Disordered" evidence="8">
    <location>
        <begin position="452"/>
        <end position="570"/>
    </location>
</feature>
<dbReference type="GO" id="GO:0004674">
    <property type="term" value="F:protein serine/threonine kinase activity"/>
    <property type="evidence" value="ECO:0007669"/>
    <property type="project" value="UniProtKB-KW"/>
</dbReference>
<evidence type="ECO:0000313" key="11">
    <source>
        <dbReference type="Proteomes" id="UP000199361"/>
    </source>
</evidence>
<evidence type="ECO:0000313" key="10">
    <source>
        <dbReference type="EMBL" id="SEU11484.1"/>
    </source>
</evidence>
<dbReference type="PROSITE" id="PS50011">
    <property type="entry name" value="PROTEIN_KINASE_DOM"/>
    <property type="match status" value="1"/>
</dbReference>
<feature type="region of interest" description="Disordered" evidence="8">
    <location>
        <begin position="325"/>
        <end position="388"/>
    </location>
</feature>
<dbReference type="OrthoDB" id="9801841at2"/>
<evidence type="ECO:0000256" key="5">
    <source>
        <dbReference type="ARBA" id="ARBA00022777"/>
    </source>
</evidence>
<dbReference type="SUPFAM" id="SSF56112">
    <property type="entry name" value="Protein kinase-like (PK-like)"/>
    <property type="match status" value="1"/>
</dbReference>
<dbReference type="PANTHER" id="PTHR43289:SF6">
    <property type="entry name" value="SERINE_THREONINE-PROTEIN KINASE NEKL-3"/>
    <property type="match status" value="1"/>
</dbReference>
<evidence type="ECO:0000256" key="6">
    <source>
        <dbReference type="ARBA" id="ARBA00022840"/>
    </source>
</evidence>
<dbReference type="STRING" id="568860.SAMN05421811_10628"/>
<keyword evidence="2 10" id="KW-0723">Serine/threonine-protein kinase</keyword>
<protein>
    <recommendedName>
        <fullName evidence="1">non-specific serine/threonine protein kinase</fullName>
        <ecNumber evidence="1">2.7.11.1</ecNumber>
    </recommendedName>
</protein>
<dbReference type="AlphaFoldDB" id="A0A1I0JMP2"/>
<evidence type="ECO:0000256" key="3">
    <source>
        <dbReference type="ARBA" id="ARBA00022679"/>
    </source>
</evidence>
<evidence type="ECO:0000256" key="8">
    <source>
        <dbReference type="SAM" id="MobiDB-lite"/>
    </source>
</evidence>
<feature type="compositionally biased region" description="Low complexity" evidence="8">
    <location>
        <begin position="274"/>
        <end position="301"/>
    </location>
</feature>
<dbReference type="EMBL" id="FOHX01000006">
    <property type="protein sequence ID" value="SEU11484.1"/>
    <property type="molecule type" value="Genomic_DNA"/>
</dbReference>
<dbReference type="Pfam" id="PF00069">
    <property type="entry name" value="Pkinase"/>
    <property type="match status" value="1"/>
</dbReference>
<dbReference type="Gene3D" id="1.10.510.10">
    <property type="entry name" value="Transferase(Phosphotransferase) domain 1"/>
    <property type="match status" value="1"/>
</dbReference>
<dbReference type="InterPro" id="IPR017441">
    <property type="entry name" value="Protein_kinase_ATP_BS"/>
</dbReference>
<proteinExistence type="predicted"/>
<evidence type="ECO:0000259" key="9">
    <source>
        <dbReference type="PROSITE" id="PS50011"/>
    </source>
</evidence>
<evidence type="ECO:0000256" key="2">
    <source>
        <dbReference type="ARBA" id="ARBA00022527"/>
    </source>
</evidence>
<dbReference type="Gene3D" id="3.30.200.20">
    <property type="entry name" value="Phosphorylase Kinase, domain 1"/>
    <property type="match status" value="1"/>
</dbReference>
<feature type="compositionally biased region" description="Basic and acidic residues" evidence="8">
    <location>
        <begin position="496"/>
        <end position="527"/>
    </location>
</feature>
<gene>
    <name evidence="10" type="ORF">SAMN05421811_10628</name>
</gene>
<keyword evidence="4 7" id="KW-0547">Nucleotide-binding</keyword>
<evidence type="ECO:0000256" key="4">
    <source>
        <dbReference type="ARBA" id="ARBA00022741"/>
    </source>
</evidence>
<dbReference type="InterPro" id="IPR008271">
    <property type="entry name" value="Ser/Thr_kinase_AS"/>
</dbReference>
<dbReference type="EC" id="2.7.11.1" evidence="1"/>
<dbReference type="InterPro" id="IPR000719">
    <property type="entry name" value="Prot_kinase_dom"/>
</dbReference>
<accession>A0A1I0JMP2</accession>
<feature type="binding site" evidence="7">
    <location>
        <position position="44"/>
    </location>
    <ligand>
        <name>ATP</name>
        <dbReference type="ChEBI" id="CHEBI:30616"/>
    </ligand>
</feature>
<dbReference type="InterPro" id="IPR011009">
    <property type="entry name" value="Kinase-like_dom_sf"/>
</dbReference>
<dbReference type="Proteomes" id="UP000199361">
    <property type="component" value="Unassembled WGS sequence"/>
</dbReference>
<dbReference type="SMART" id="SM00220">
    <property type="entry name" value="S_TKc"/>
    <property type="match status" value="1"/>
</dbReference>